<dbReference type="Proteomes" id="UP000054516">
    <property type="component" value="Unassembled WGS sequence"/>
</dbReference>
<feature type="region of interest" description="Disordered" evidence="1">
    <location>
        <begin position="40"/>
        <end position="72"/>
    </location>
</feature>
<keyword evidence="3" id="KW-1185">Reference proteome</keyword>
<organism evidence="2">
    <name type="scientific">Rosellinia necatrix</name>
    <name type="common">White root-rot fungus</name>
    <dbReference type="NCBI Taxonomy" id="77044"/>
    <lineage>
        <taxon>Eukaryota</taxon>
        <taxon>Fungi</taxon>
        <taxon>Dikarya</taxon>
        <taxon>Ascomycota</taxon>
        <taxon>Pezizomycotina</taxon>
        <taxon>Sordariomycetes</taxon>
        <taxon>Xylariomycetidae</taxon>
        <taxon>Xylariales</taxon>
        <taxon>Xylariaceae</taxon>
        <taxon>Rosellinia</taxon>
    </lineage>
</organism>
<accession>A0A1W2TAR9</accession>
<dbReference type="AlphaFoldDB" id="A0A1W2TAR9"/>
<proteinExistence type="predicted"/>
<sequence>MTHIHTTGEIPNQQCLERLGEPRGEVRRMKVKDLWPTKDNFADSSLVRKPRAISTEHRSSAQPPPPPSLKSIPISSRIEMVQTIPRKRRVSDFENFGSQKRISLIHHDKDLSISATKLPQEYGYQTGDDDEVDVLHGLVTEESRHQSVVTEECEYIPATLYGGEENDSGSSQELGWDGSNDQDKRIQNTISDSQPDEISLNGSDLITAARWISCLLGADVTSE</sequence>
<evidence type="ECO:0000313" key="3">
    <source>
        <dbReference type="Proteomes" id="UP000054516"/>
    </source>
</evidence>
<evidence type="ECO:0000256" key="1">
    <source>
        <dbReference type="SAM" id="MobiDB-lite"/>
    </source>
</evidence>
<feature type="region of interest" description="Disordered" evidence="1">
    <location>
        <begin position="160"/>
        <end position="198"/>
    </location>
</feature>
<dbReference type="EMBL" id="DF977453">
    <property type="protein sequence ID" value="GAP84720.2"/>
    <property type="molecule type" value="Genomic_DNA"/>
</dbReference>
<protein>
    <submittedName>
        <fullName evidence="2">Uncharacterized protein</fullName>
    </submittedName>
</protein>
<reference evidence="2" key="1">
    <citation type="submission" date="2016-03" db="EMBL/GenBank/DDBJ databases">
        <title>Draft genome sequence of Rosellinia necatrix.</title>
        <authorList>
            <person name="Kanematsu S."/>
        </authorList>
    </citation>
    <scope>NUCLEOTIDE SEQUENCE [LARGE SCALE GENOMIC DNA]</scope>
    <source>
        <strain evidence="2">W97</strain>
    </source>
</reference>
<gene>
    <name evidence="2" type="ORF">SAMD00023353_0800160</name>
</gene>
<evidence type="ECO:0000313" key="2">
    <source>
        <dbReference type="EMBL" id="GAP84720.2"/>
    </source>
</evidence>
<feature type="region of interest" description="Disordered" evidence="1">
    <location>
        <begin position="1"/>
        <end position="23"/>
    </location>
</feature>
<name>A0A1W2TAR9_ROSNE</name>
<dbReference type="OrthoDB" id="4779883at2759"/>